<sequence length="434" mass="48463">MQQLSNNLQTVLNELNKFKSTQDASIQTLEKSYNDELQEIRDMRQKLNTALDKLENTTLKELDAFRAALKTSLKKDIDNCSSLKDELQQLNEAVQELCNKSKQDLEFVASRKCLHKIQVSETFLKKIPVKAIGTMIFQADIGIEQYLCKQSSLGRIIDGMQSLTLKMKSDQVINVKRKSEYNVRMSSDKGQIYNIPGICTLPNGQVILLDRKVKLLDQHYNVSSHCDVSRHQIDICQVTSSEVAVTVNSAPISGVVQFISVINGQLVIGRKFELHHMVVGIAHHKGALYITSGTALYQYHMDGIINKRLYEDTGGSRAVSKCAVSPAGDRIYVTNLDQHKLITLTSDGFLISSFTDPELQRPYGVNVTPAGQVLVCGLGSKTVIQVDRDGKKKLATLISQKDELFQPFSICFNSNMNSIILGLNNVRIMALELH</sequence>
<gene>
    <name evidence="2" type="ORF">DPMN_032736</name>
</gene>
<protein>
    <submittedName>
        <fullName evidence="2">Uncharacterized protein</fullName>
    </submittedName>
</protein>
<dbReference type="InterPro" id="IPR011042">
    <property type="entry name" value="6-blade_b-propeller_TolB-like"/>
</dbReference>
<dbReference type="Gene3D" id="2.120.10.30">
    <property type="entry name" value="TolB, C-terminal domain"/>
    <property type="match status" value="1"/>
</dbReference>
<dbReference type="SUPFAM" id="SSF101898">
    <property type="entry name" value="NHL repeat"/>
    <property type="match status" value="1"/>
</dbReference>
<reference evidence="2" key="2">
    <citation type="submission" date="2020-11" db="EMBL/GenBank/DDBJ databases">
        <authorList>
            <person name="McCartney M.A."/>
            <person name="Auch B."/>
            <person name="Kono T."/>
            <person name="Mallez S."/>
            <person name="Becker A."/>
            <person name="Gohl D.M."/>
            <person name="Silverstein K.A.T."/>
            <person name="Koren S."/>
            <person name="Bechman K.B."/>
            <person name="Herman A."/>
            <person name="Abrahante J.E."/>
            <person name="Garbe J."/>
        </authorList>
    </citation>
    <scope>NUCLEOTIDE SEQUENCE</scope>
    <source>
        <strain evidence="2">Duluth1</strain>
        <tissue evidence="2">Whole animal</tissue>
    </source>
</reference>
<dbReference type="Proteomes" id="UP000828390">
    <property type="component" value="Unassembled WGS sequence"/>
</dbReference>
<keyword evidence="1" id="KW-0175">Coiled coil</keyword>
<evidence type="ECO:0000256" key="1">
    <source>
        <dbReference type="SAM" id="Coils"/>
    </source>
</evidence>
<accession>A0A9D4RKD5</accession>
<evidence type="ECO:0000313" key="2">
    <source>
        <dbReference type="EMBL" id="KAH3869567.1"/>
    </source>
</evidence>
<name>A0A9D4RKD5_DREPO</name>
<dbReference type="EMBL" id="JAIWYP010000002">
    <property type="protein sequence ID" value="KAH3869567.1"/>
    <property type="molecule type" value="Genomic_DNA"/>
</dbReference>
<feature type="coiled-coil region" evidence="1">
    <location>
        <begin position="1"/>
        <end position="104"/>
    </location>
</feature>
<keyword evidence="3" id="KW-1185">Reference proteome</keyword>
<dbReference type="AlphaFoldDB" id="A0A9D4RKD5"/>
<organism evidence="2 3">
    <name type="scientific">Dreissena polymorpha</name>
    <name type="common">Zebra mussel</name>
    <name type="synonym">Mytilus polymorpha</name>
    <dbReference type="NCBI Taxonomy" id="45954"/>
    <lineage>
        <taxon>Eukaryota</taxon>
        <taxon>Metazoa</taxon>
        <taxon>Spiralia</taxon>
        <taxon>Lophotrochozoa</taxon>
        <taxon>Mollusca</taxon>
        <taxon>Bivalvia</taxon>
        <taxon>Autobranchia</taxon>
        <taxon>Heteroconchia</taxon>
        <taxon>Euheterodonta</taxon>
        <taxon>Imparidentia</taxon>
        <taxon>Neoheterodontei</taxon>
        <taxon>Myida</taxon>
        <taxon>Dreissenoidea</taxon>
        <taxon>Dreissenidae</taxon>
        <taxon>Dreissena</taxon>
    </lineage>
</organism>
<evidence type="ECO:0000313" key="3">
    <source>
        <dbReference type="Proteomes" id="UP000828390"/>
    </source>
</evidence>
<comment type="caution">
    <text evidence="2">The sequence shown here is derived from an EMBL/GenBank/DDBJ whole genome shotgun (WGS) entry which is preliminary data.</text>
</comment>
<proteinExistence type="predicted"/>
<reference evidence="2" key="1">
    <citation type="journal article" date="2019" name="bioRxiv">
        <title>The Genome of the Zebra Mussel, Dreissena polymorpha: A Resource for Invasive Species Research.</title>
        <authorList>
            <person name="McCartney M.A."/>
            <person name="Auch B."/>
            <person name="Kono T."/>
            <person name="Mallez S."/>
            <person name="Zhang Y."/>
            <person name="Obille A."/>
            <person name="Becker A."/>
            <person name="Abrahante J.E."/>
            <person name="Garbe J."/>
            <person name="Badalamenti J.P."/>
            <person name="Herman A."/>
            <person name="Mangelson H."/>
            <person name="Liachko I."/>
            <person name="Sullivan S."/>
            <person name="Sone E.D."/>
            <person name="Koren S."/>
            <person name="Silverstein K.A.T."/>
            <person name="Beckman K.B."/>
            <person name="Gohl D.M."/>
        </authorList>
    </citation>
    <scope>NUCLEOTIDE SEQUENCE</scope>
    <source>
        <strain evidence="2">Duluth1</strain>
        <tissue evidence="2">Whole animal</tissue>
    </source>
</reference>